<proteinExistence type="predicted"/>
<dbReference type="GO" id="GO:0035251">
    <property type="term" value="F:UDP-glucosyltransferase activity"/>
    <property type="evidence" value="ECO:0007669"/>
    <property type="project" value="InterPro"/>
</dbReference>
<dbReference type="EMBL" id="JAGFBR010000008">
    <property type="protein sequence ID" value="KAH0462998.1"/>
    <property type="molecule type" value="Genomic_DNA"/>
</dbReference>
<dbReference type="Gene3D" id="3.40.50.2000">
    <property type="entry name" value="Glycogen Phosphorylase B"/>
    <property type="match status" value="1"/>
</dbReference>
<reference evidence="1 2" key="1">
    <citation type="journal article" date="2021" name="Hortic Res">
        <title>Chromosome-scale assembly of the Dendrobium chrysotoxum genome enhances the understanding of orchid evolution.</title>
        <authorList>
            <person name="Zhang Y."/>
            <person name="Zhang G.Q."/>
            <person name="Zhang D."/>
            <person name="Liu X.D."/>
            <person name="Xu X.Y."/>
            <person name="Sun W.H."/>
            <person name="Yu X."/>
            <person name="Zhu X."/>
            <person name="Wang Z.W."/>
            <person name="Zhao X."/>
            <person name="Zhong W.Y."/>
            <person name="Chen H."/>
            <person name="Yin W.L."/>
            <person name="Huang T."/>
            <person name="Niu S.C."/>
            <person name="Liu Z.J."/>
        </authorList>
    </citation>
    <scope>NUCLEOTIDE SEQUENCE [LARGE SCALE GENOMIC DNA]</scope>
    <source>
        <strain evidence="1">Lindl</strain>
    </source>
</reference>
<dbReference type="AlphaFoldDB" id="A0AAV7H619"/>
<dbReference type="PANTHER" id="PTHR48049:SF132">
    <property type="entry name" value="GLYCOSYLTRANSFERASE"/>
    <property type="match status" value="1"/>
</dbReference>
<accession>A0AAV7H619</accession>
<organism evidence="1 2">
    <name type="scientific">Dendrobium chrysotoxum</name>
    <name type="common">Orchid</name>
    <dbReference type="NCBI Taxonomy" id="161865"/>
    <lineage>
        <taxon>Eukaryota</taxon>
        <taxon>Viridiplantae</taxon>
        <taxon>Streptophyta</taxon>
        <taxon>Embryophyta</taxon>
        <taxon>Tracheophyta</taxon>
        <taxon>Spermatophyta</taxon>
        <taxon>Magnoliopsida</taxon>
        <taxon>Liliopsida</taxon>
        <taxon>Asparagales</taxon>
        <taxon>Orchidaceae</taxon>
        <taxon>Epidendroideae</taxon>
        <taxon>Malaxideae</taxon>
        <taxon>Dendrobiinae</taxon>
        <taxon>Dendrobium</taxon>
    </lineage>
</organism>
<evidence type="ECO:0000313" key="1">
    <source>
        <dbReference type="EMBL" id="KAH0462998.1"/>
    </source>
</evidence>
<name>A0AAV7H619_DENCH</name>
<keyword evidence="2" id="KW-1185">Reference proteome</keyword>
<sequence length="127" mass="14412">MIVLFSGSLHILMLPWFAFGHLLPFLELAKSLARKGHHISFLTTPRNVARLPTIPRPLTPFINFIEIPLPQIKHLPENAEAMVDLPSANLHPYLSKAFDNFEQKLSDLIQTKQISSLDCILFDYAAH</sequence>
<dbReference type="InterPro" id="IPR050481">
    <property type="entry name" value="UDP-glycosyltransf_plant"/>
</dbReference>
<dbReference type="SUPFAM" id="SSF53756">
    <property type="entry name" value="UDP-Glycosyltransferase/glycogen phosphorylase"/>
    <property type="match status" value="1"/>
</dbReference>
<protein>
    <submittedName>
        <fullName evidence="1">Uncharacterized protein</fullName>
    </submittedName>
</protein>
<evidence type="ECO:0000313" key="2">
    <source>
        <dbReference type="Proteomes" id="UP000775213"/>
    </source>
</evidence>
<gene>
    <name evidence="1" type="ORF">IEQ34_007580</name>
</gene>
<comment type="caution">
    <text evidence="1">The sequence shown here is derived from an EMBL/GenBank/DDBJ whole genome shotgun (WGS) entry which is preliminary data.</text>
</comment>
<dbReference type="PANTHER" id="PTHR48049">
    <property type="entry name" value="GLYCOSYLTRANSFERASE"/>
    <property type="match status" value="1"/>
</dbReference>
<dbReference type="Proteomes" id="UP000775213">
    <property type="component" value="Unassembled WGS sequence"/>
</dbReference>